<reference evidence="7" key="1">
    <citation type="submission" date="2024-06" db="UniProtKB">
        <authorList>
            <consortium name="Ensembl"/>
        </authorList>
    </citation>
    <scope>IDENTIFICATION</scope>
</reference>
<protein>
    <recommendedName>
        <fullName evidence="4">Large ribosomal subunit protein eL13</fullName>
    </recommendedName>
    <alternativeName>
        <fullName evidence="5">60S ribosomal protein L13</fullName>
    </alternativeName>
</protein>
<dbReference type="STRING" id="9669.ENSMPUP00000001467"/>
<dbReference type="Gene3D" id="1.20.5.110">
    <property type="match status" value="1"/>
</dbReference>
<dbReference type="InParanoid" id="M3XQW7"/>
<evidence type="ECO:0000313" key="7">
    <source>
        <dbReference type="Ensembl" id="ENSMPUP00000001467.1"/>
    </source>
</evidence>
<dbReference type="PANTHER" id="PTHR11722">
    <property type="entry name" value="60S RIBOSOMAL PROTEIN L13"/>
    <property type="match status" value="1"/>
</dbReference>
<dbReference type="eggNOG" id="KOG3295">
    <property type="taxonomic scope" value="Eukaryota"/>
</dbReference>
<dbReference type="GO" id="GO:0003735">
    <property type="term" value="F:structural constituent of ribosome"/>
    <property type="evidence" value="ECO:0007669"/>
    <property type="project" value="InterPro"/>
</dbReference>
<dbReference type="GO" id="GO:0006412">
    <property type="term" value="P:translation"/>
    <property type="evidence" value="ECO:0007669"/>
    <property type="project" value="InterPro"/>
</dbReference>
<dbReference type="AlphaFoldDB" id="M3XQW7"/>
<evidence type="ECO:0000256" key="3">
    <source>
        <dbReference type="ARBA" id="ARBA00023274"/>
    </source>
</evidence>
<dbReference type="OMA" id="RYHTEAS"/>
<proteinExistence type="inferred from homology"/>
<keyword evidence="3" id="KW-0687">Ribonucleoprotein</keyword>
<dbReference type="Pfam" id="PF01294">
    <property type="entry name" value="Ribosomal_L13e"/>
    <property type="match status" value="1"/>
</dbReference>
<dbReference type="GO" id="GO:0003723">
    <property type="term" value="F:RNA binding"/>
    <property type="evidence" value="ECO:0007669"/>
    <property type="project" value="TreeGrafter"/>
</dbReference>
<evidence type="ECO:0000256" key="6">
    <source>
        <dbReference type="SAM" id="MobiDB-lite"/>
    </source>
</evidence>
<accession>M3XQW7</accession>
<dbReference type="HOGENOM" id="CLU_075696_1_0_1"/>
<feature type="region of interest" description="Disordered" evidence="6">
    <location>
        <begin position="39"/>
        <end position="60"/>
    </location>
</feature>
<dbReference type="GO" id="GO:0022625">
    <property type="term" value="C:cytosolic large ribosomal subunit"/>
    <property type="evidence" value="ECO:0007669"/>
    <property type="project" value="TreeGrafter"/>
</dbReference>
<keyword evidence="2" id="KW-0689">Ribosomal protein</keyword>
<dbReference type="EMBL" id="AEYP01060816">
    <property type="status" value="NOT_ANNOTATED_CDS"/>
    <property type="molecule type" value="Genomic_DNA"/>
</dbReference>
<dbReference type="GeneTree" id="ENSGT00390000007818"/>
<evidence type="ECO:0000256" key="5">
    <source>
        <dbReference type="ARBA" id="ARBA00035321"/>
    </source>
</evidence>
<name>M3XQW7_MUSPF</name>
<organism evidence="7">
    <name type="scientific">Mustela putorius furo</name>
    <name type="common">European domestic ferret</name>
    <name type="synonym">Mustela furo</name>
    <dbReference type="NCBI Taxonomy" id="9669"/>
    <lineage>
        <taxon>Eukaryota</taxon>
        <taxon>Metazoa</taxon>
        <taxon>Chordata</taxon>
        <taxon>Craniata</taxon>
        <taxon>Vertebrata</taxon>
        <taxon>Euteleostomi</taxon>
        <taxon>Mammalia</taxon>
        <taxon>Eutheria</taxon>
        <taxon>Laurasiatheria</taxon>
        <taxon>Carnivora</taxon>
        <taxon>Caniformia</taxon>
        <taxon>Musteloidea</taxon>
        <taxon>Mustelidae</taxon>
        <taxon>Mustelinae</taxon>
        <taxon>Mustela</taxon>
    </lineage>
</organism>
<dbReference type="Ensembl" id="ENSMPUT00000001498.1">
    <property type="protein sequence ID" value="ENSMPUP00000001467.1"/>
    <property type="gene ID" value="ENSMPUG00000001481.1"/>
</dbReference>
<dbReference type="PANTHER" id="PTHR11722:SF0">
    <property type="entry name" value="LARGE RIBOSOMAL SUBUNIT PROTEIN EL13"/>
    <property type="match status" value="1"/>
</dbReference>
<sequence>QEPECKGRILKLQFHEDWQWSVATWFNPLGQKIRRHKAQAKAGTVAPHPASRLFGPRGRHHTKVQAGRGFSLEDLTVAGIHTVAQTIGISVDPRRLLCRAKRKQYLSKLILLPPEPSARSKGDSPAEELRLAPQLPGRVMPPRECPVDIEHTSGNFRGFASLCMAWNDIWLFGIQAKRAKEAAEKDAVKQKIKCHW</sequence>
<comment type="similarity">
    <text evidence="1">Belongs to the eukaryotic ribosomal protein eL13 family.</text>
</comment>
<dbReference type="InterPro" id="IPR001380">
    <property type="entry name" value="Ribosomal_eL13"/>
</dbReference>
<evidence type="ECO:0000256" key="4">
    <source>
        <dbReference type="ARBA" id="ARBA00035216"/>
    </source>
</evidence>
<evidence type="ECO:0000256" key="1">
    <source>
        <dbReference type="ARBA" id="ARBA00005640"/>
    </source>
</evidence>
<evidence type="ECO:0000256" key="2">
    <source>
        <dbReference type="ARBA" id="ARBA00022980"/>
    </source>
</evidence>